<keyword evidence="3" id="KW-1185">Reference proteome</keyword>
<gene>
    <name evidence="2" type="ORF">JET18_17360</name>
</gene>
<protein>
    <recommendedName>
        <fullName evidence="4">EpsG family protein</fullName>
    </recommendedName>
</protein>
<feature type="transmembrane region" description="Helical" evidence="1">
    <location>
        <begin position="286"/>
        <end position="305"/>
    </location>
</feature>
<proteinExistence type="predicted"/>
<keyword evidence="1" id="KW-0812">Transmembrane</keyword>
<feature type="transmembrane region" description="Helical" evidence="1">
    <location>
        <begin position="186"/>
        <end position="204"/>
    </location>
</feature>
<dbReference type="EMBL" id="JAELVM010000003">
    <property type="protein sequence ID" value="MBL1222625.1"/>
    <property type="molecule type" value="Genomic_DNA"/>
</dbReference>
<sequence length="402" mass="47201">MNRKFLIVFLYVYALAFSVIKTIRLPNQWSEAHWLMDYRFGFIKRGLAGEIFGFFFEKNLLNIQILSAVILLLLYTALLIIAVRHTLQKYSIRKVLFYLVFFLSQYVVLSAHLIGYLDHLIFLLTILAVYLIRHKKVFLASLLTVFCVVVHEISFFLMVPVCLFALLVYEMPGKTWVLSSEMFKKAGLFLFLPVVATLSVSFYQELYGKENQQLIFHYLRSTGFISRPVAKMISSAYTESFGTYLKQESRFFIDRLFFSRNTVKFGLPILFVIWLACREFRKVNKYILLLLIAVSLFPLLLHAIAWDSFRIWAFPFMVLFLGFWIVSNRFSDVETPDEKLSWFEILLFIVSAVLVAVFQNTLFENEIERIPKLERCVLLLPVFITTAFLYLKKDPNKRILRP</sequence>
<organism evidence="2 3">
    <name type="scientific">Chryseobacterium endalhagicum</name>
    <dbReference type="NCBI Taxonomy" id="2797638"/>
    <lineage>
        <taxon>Bacteria</taxon>
        <taxon>Pseudomonadati</taxon>
        <taxon>Bacteroidota</taxon>
        <taxon>Flavobacteriia</taxon>
        <taxon>Flavobacteriales</taxon>
        <taxon>Weeksellaceae</taxon>
        <taxon>Chryseobacterium group</taxon>
        <taxon>Chryseobacterium</taxon>
    </lineage>
</organism>
<feature type="transmembrane region" description="Helical" evidence="1">
    <location>
        <begin position="63"/>
        <end position="83"/>
    </location>
</feature>
<feature type="transmembrane region" description="Helical" evidence="1">
    <location>
        <begin position="311"/>
        <end position="330"/>
    </location>
</feature>
<name>A0ABS1QJ30_9FLAO</name>
<comment type="caution">
    <text evidence="2">The sequence shown here is derived from an EMBL/GenBank/DDBJ whole genome shotgun (WGS) entry which is preliminary data.</text>
</comment>
<accession>A0ABS1QJ30</accession>
<feature type="transmembrane region" description="Helical" evidence="1">
    <location>
        <begin position="342"/>
        <end position="360"/>
    </location>
</feature>
<keyword evidence="1" id="KW-0472">Membrane</keyword>
<keyword evidence="1" id="KW-1133">Transmembrane helix</keyword>
<reference evidence="2 3" key="1">
    <citation type="submission" date="2020-12" db="EMBL/GenBank/DDBJ databases">
        <title>Chryseobacterium endoalhailicus sp. nov., isolated from seed of leguminous plant.</title>
        <authorList>
            <person name="Zhang X."/>
        </authorList>
    </citation>
    <scope>NUCLEOTIDE SEQUENCE [LARGE SCALE GENOMIC DNA]</scope>
    <source>
        <strain evidence="2 3">L7</strain>
    </source>
</reference>
<dbReference type="Proteomes" id="UP000661696">
    <property type="component" value="Unassembled WGS sequence"/>
</dbReference>
<evidence type="ECO:0000313" key="2">
    <source>
        <dbReference type="EMBL" id="MBL1222625.1"/>
    </source>
</evidence>
<feature type="transmembrane region" description="Helical" evidence="1">
    <location>
        <begin position="372"/>
        <end position="391"/>
    </location>
</feature>
<feature type="transmembrane region" description="Helical" evidence="1">
    <location>
        <begin position="95"/>
        <end position="117"/>
    </location>
</feature>
<feature type="transmembrane region" description="Helical" evidence="1">
    <location>
        <begin position="137"/>
        <end position="166"/>
    </location>
</feature>
<evidence type="ECO:0000256" key="1">
    <source>
        <dbReference type="SAM" id="Phobius"/>
    </source>
</evidence>
<feature type="transmembrane region" description="Helical" evidence="1">
    <location>
        <begin position="257"/>
        <end position="277"/>
    </location>
</feature>
<evidence type="ECO:0008006" key="4">
    <source>
        <dbReference type="Google" id="ProtNLM"/>
    </source>
</evidence>
<evidence type="ECO:0000313" key="3">
    <source>
        <dbReference type="Proteomes" id="UP000661696"/>
    </source>
</evidence>
<dbReference type="RefSeq" id="WP_202093116.1">
    <property type="nucleotide sequence ID" value="NZ_JAELVM010000003.1"/>
</dbReference>